<comment type="caution">
    <text evidence="2">The sequence shown here is derived from an EMBL/GenBank/DDBJ whole genome shotgun (WGS) entry which is preliminary data.</text>
</comment>
<reference evidence="2 3" key="1">
    <citation type="submission" date="2019-06" db="EMBL/GenBank/DDBJ databases">
        <title>Draft genomes of female and male turbot (Scophthalmus maximus).</title>
        <authorList>
            <person name="Xu H."/>
            <person name="Xu X.-W."/>
            <person name="Shao C."/>
            <person name="Chen S."/>
        </authorList>
    </citation>
    <scope>NUCLEOTIDE SEQUENCE [LARGE SCALE GENOMIC DNA]</scope>
    <source>
        <strain evidence="2">Ysfricsl-2016a</strain>
        <tissue evidence="2">Blood</tissue>
    </source>
</reference>
<sequence>MRQGCRLSSLQRSQAVGSVGKASRRRAERGGVCVGPVVRLSVRIVRLRVFAGQRVRVSGSLFGRVQLRRTAEQPAEHRKRPPDEEGSSSAFLAADAADRLDSCRMSEVQRSEWRRVIGRIDLV</sequence>
<feature type="region of interest" description="Disordered" evidence="1">
    <location>
        <begin position="68"/>
        <end position="91"/>
    </location>
</feature>
<gene>
    <name evidence="2" type="ORF">F2P81_011424</name>
</gene>
<evidence type="ECO:0000256" key="1">
    <source>
        <dbReference type="SAM" id="MobiDB-lite"/>
    </source>
</evidence>
<dbReference type="Proteomes" id="UP000438429">
    <property type="component" value="Unassembled WGS sequence"/>
</dbReference>
<dbReference type="AlphaFoldDB" id="A0A6A4T1J5"/>
<name>A0A6A4T1J5_SCOMX</name>
<organism evidence="2 3">
    <name type="scientific">Scophthalmus maximus</name>
    <name type="common">Turbot</name>
    <name type="synonym">Psetta maxima</name>
    <dbReference type="NCBI Taxonomy" id="52904"/>
    <lineage>
        <taxon>Eukaryota</taxon>
        <taxon>Metazoa</taxon>
        <taxon>Chordata</taxon>
        <taxon>Craniata</taxon>
        <taxon>Vertebrata</taxon>
        <taxon>Euteleostomi</taxon>
        <taxon>Actinopterygii</taxon>
        <taxon>Neopterygii</taxon>
        <taxon>Teleostei</taxon>
        <taxon>Neoteleostei</taxon>
        <taxon>Acanthomorphata</taxon>
        <taxon>Carangaria</taxon>
        <taxon>Pleuronectiformes</taxon>
        <taxon>Pleuronectoidei</taxon>
        <taxon>Scophthalmidae</taxon>
        <taxon>Scophthalmus</taxon>
    </lineage>
</organism>
<evidence type="ECO:0000313" key="2">
    <source>
        <dbReference type="EMBL" id="KAF0036112.1"/>
    </source>
</evidence>
<protein>
    <submittedName>
        <fullName evidence="2">Uncharacterized protein</fullName>
    </submittedName>
</protein>
<dbReference type="EMBL" id="VEVO01000010">
    <property type="protein sequence ID" value="KAF0036112.1"/>
    <property type="molecule type" value="Genomic_DNA"/>
</dbReference>
<proteinExistence type="predicted"/>
<evidence type="ECO:0000313" key="3">
    <source>
        <dbReference type="Proteomes" id="UP000438429"/>
    </source>
</evidence>
<accession>A0A6A4T1J5</accession>